<proteinExistence type="predicted"/>
<protein>
    <submittedName>
        <fullName evidence="1">Uncharacterized protein</fullName>
    </submittedName>
</protein>
<sequence length="212" mass="22980">MARALLDDKERYSVTEGGGSQAQVFANKKPTVSSSHRLGPCTFKLSSFPKKSIASIGSWMQSPPRDMRCSARSIQDRMDKRVKNLPHVEVYAARLSACLELAQLSRPQGASQQTRPQQSRWSISNPAFFPADEERQVEDKKAAVQHNISLCPQGITLAAAQRGLAMSAPDSQDTGMNSVPAYHSRLQNAAQGISATSRCANPGAGMLSSLTY</sequence>
<dbReference type="EMBL" id="ML994625">
    <property type="protein sequence ID" value="KAF2188013.1"/>
    <property type="molecule type" value="Genomic_DNA"/>
</dbReference>
<gene>
    <name evidence="1" type="ORF">K469DRAFT_100150</name>
</gene>
<dbReference type="Proteomes" id="UP000800200">
    <property type="component" value="Unassembled WGS sequence"/>
</dbReference>
<keyword evidence="2" id="KW-1185">Reference proteome</keyword>
<evidence type="ECO:0000313" key="2">
    <source>
        <dbReference type="Proteomes" id="UP000800200"/>
    </source>
</evidence>
<evidence type="ECO:0000313" key="1">
    <source>
        <dbReference type="EMBL" id="KAF2188013.1"/>
    </source>
</evidence>
<reference evidence="1" key="1">
    <citation type="journal article" date="2020" name="Stud. Mycol.">
        <title>101 Dothideomycetes genomes: a test case for predicting lifestyles and emergence of pathogens.</title>
        <authorList>
            <person name="Haridas S."/>
            <person name="Albert R."/>
            <person name="Binder M."/>
            <person name="Bloem J."/>
            <person name="Labutti K."/>
            <person name="Salamov A."/>
            <person name="Andreopoulos B."/>
            <person name="Baker S."/>
            <person name="Barry K."/>
            <person name="Bills G."/>
            <person name="Bluhm B."/>
            <person name="Cannon C."/>
            <person name="Castanera R."/>
            <person name="Culley D."/>
            <person name="Daum C."/>
            <person name="Ezra D."/>
            <person name="Gonzalez J."/>
            <person name="Henrissat B."/>
            <person name="Kuo A."/>
            <person name="Liang C."/>
            <person name="Lipzen A."/>
            <person name="Lutzoni F."/>
            <person name="Magnuson J."/>
            <person name="Mondo S."/>
            <person name="Nolan M."/>
            <person name="Ohm R."/>
            <person name="Pangilinan J."/>
            <person name="Park H.-J."/>
            <person name="Ramirez L."/>
            <person name="Alfaro M."/>
            <person name="Sun H."/>
            <person name="Tritt A."/>
            <person name="Yoshinaga Y."/>
            <person name="Zwiers L.-H."/>
            <person name="Turgeon B."/>
            <person name="Goodwin S."/>
            <person name="Spatafora J."/>
            <person name="Crous P."/>
            <person name="Grigoriev I."/>
        </authorList>
    </citation>
    <scope>NUCLEOTIDE SEQUENCE</scope>
    <source>
        <strain evidence="1">CBS 207.26</strain>
    </source>
</reference>
<accession>A0A6A6EA36</accession>
<organism evidence="1 2">
    <name type="scientific">Zopfia rhizophila CBS 207.26</name>
    <dbReference type="NCBI Taxonomy" id="1314779"/>
    <lineage>
        <taxon>Eukaryota</taxon>
        <taxon>Fungi</taxon>
        <taxon>Dikarya</taxon>
        <taxon>Ascomycota</taxon>
        <taxon>Pezizomycotina</taxon>
        <taxon>Dothideomycetes</taxon>
        <taxon>Dothideomycetes incertae sedis</taxon>
        <taxon>Zopfiaceae</taxon>
        <taxon>Zopfia</taxon>
    </lineage>
</organism>
<dbReference type="AlphaFoldDB" id="A0A6A6EA36"/>
<name>A0A6A6EA36_9PEZI</name>